<dbReference type="AlphaFoldDB" id="A0A0C1QZZ1"/>
<keyword evidence="3" id="KW-1185">Reference proteome</keyword>
<gene>
    <name evidence="2" type="ORF">DA73_0232550</name>
    <name evidence="1" type="ORF">DA73_0400006385</name>
</gene>
<dbReference type="RefSeq" id="WP_038084749.1">
    <property type="nucleotide sequence ID" value="NZ_JHEG04000001.1"/>
</dbReference>
<sequence>MWGYTNKAHLRGLNRCIFIQKWYKFERQNAWNLLADVPFAGALFGIKKFFAANKAINASAEGTDNVLKSTGKTVTNTSNCFVAGTEIIRVVDTGKIVGITALKFGGNPTGYECKIYRDSQSV</sequence>
<dbReference type="EMBL" id="JHEG02000058">
    <property type="protein sequence ID" value="KIE09143.1"/>
    <property type="molecule type" value="Genomic_DNA"/>
</dbReference>
<comment type="caution">
    <text evidence="2">The sequence shown here is derived from an EMBL/GenBank/DDBJ whole genome shotgun (WGS) entry which is preliminary data.</text>
</comment>
<proteinExistence type="predicted"/>
<dbReference type="EMBL" id="JHEG04000001">
    <property type="protein sequence ID" value="KAF3885134.1"/>
    <property type="molecule type" value="Genomic_DNA"/>
</dbReference>
<reference evidence="2" key="1">
    <citation type="journal article" date="2015" name="Genome Announc.">
        <title>Draft Genome Sequence of Tolypothrix boutellei Strain VB521301.</title>
        <authorList>
            <person name="Chandrababunaidu M.M."/>
            <person name="Singh D."/>
            <person name="Sen D."/>
            <person name="Bhan S."/>
            <person name="Das S."/>
            <person name="Gupta A."/>
            <person name="Adhikary S.P."/>
            <person name="Tripathy S."/>
        </authorList>
    </citation>
    <scope>NUCLEOTIDE SEQUENCE</scope>
    <source>
        <strain evidence="2">VB521301</strain>
    </source>
</reference>
<reference evidence="1" key="2">
    <citation type="submission" date="2019-11" db="EMBL/GenBank/DDBJ databases">
        <title>Improved Assembly of Tolypothrix boutellei genome.</title>
        <authorList>
            <person name="Sarangi A.N."/>
            <person name="Mukherjee M."/>
            <person name="Ghosh S."/>
            <person name="Singh D."/>
            <person name="Das A."/>
            <person name="Kant S."/>
            <person name="Prusty A."/>
            <person name="Tripathy S."/>
        </authorList>
    </citation>
    <scope>NUCLEOTIDE SEQUENCE</scope>
    <source>
        <strain evidence="1">VB521301</strain>
    </source>
</reference>
<evidence type="ECO:0000313" key="2">
    <source>
        <dbReference type="EMBL" id="KIE09143.1"/>
    </source>
</evidence>
<accession>A0A0C1QZZ1</accession>
<evidence type="ECO:0000313" key="1">
    <source>
        <dbReference type="EMBL" id="KAF3885134.1"/>
    </source>
</evidence>
<name>A0A0C1QZZ1_9CYAN</name>
<evidence type="ECO:0000313" key="3">
    <source>
        <dbReference type="Proteomes" id="UP000029738"/>
    </source>
</evidence>
<protein>
    <submittedName>
        <fullName evidence="2">Uncharacterized protein</fullName>
    </submittedName>
</protein>
<organism evidence="2">
    <name type="scientific">Tolypothrix bouteillei VB521301</name>
    <dbReference type="NCBI Taxonomy" id="1479485"/>
    <lineage>
        <taxon>Bacteria</taxon>
        <taxon>Bacillati</taxon>
        <taxon>Cyanobacteriota</taxon>
        <taxon>Cyanophyceae</taxon>
        <taxon>Nostocales</taxon>
        <taxon>Tolypothrichaceae</taxon>
        <taxon>Tolypothrix</taxon>
    </lineage>
</organism>
<dbReference type="Proteomes" id="UP000029738">
    <property type="component" value="Unassembled WGS sequence"/>
</dbReference>